<dbReference type="InterPro" id="IPR011009">
    <property type="entry name" value="Kinase-like_dom_sf"/>
</dbReference>
<accession>A0A5B7BLY8</accession>
<dbReference type="FunFam" id="3.80.10.10:FF:000041">
    <property type="entry name" value="LRR receptor-like serine/threonine-protein kinase ERECTA"/>
    <property type="match status" value="1"/>
</dbReference>
<evidence type="ECO:0000256" key="6">
    <source>
        <dbReference type="ARBA" id="ARBA00022729"/>
    </source>
</evidence>
<dbReference type="Pfam" id="PF00560">
    <property type="entry name" value="LRR_1"/>
    <property type="match status" value="3"/>
</dbReference>
<dbReference type="PANTHER" id="PTHR27008:SF357">
    <property type="entry name" value="PROTEIN KINASE DOMAIN-CONTAINING PROTEIN"/>
    <property type="match status" value="1"/>
</dbReference>
<evidence type="ECO:0000256" key="8">
    <source>
        <dbReference type="ARBA" id="ARBA00022741"/>
    </source>
</evidence>
<dbReference type="InterPro" id="IPR001611">
    <property type="entry name" value="Leu-rich_rpt"/>
</dbReference>
<comment type="subcellular location">
    <subcellularLocation>
        <location evidence="1">Membrane</location>
        <topology evidence="1">Single-pass membrane protein</topology>
    </subcellularLocation>
</comment>
<dbReference type="SMART" id="SM00369">
    <property type="entry name" value="LRR_TYP"/>
    <property type="match status" value="6"/>
</dbReference>
<keyword evidence="10 14" id="KW-0067">ATP-binding</keyword>
<protein>
    <submittedName>
        <fullName evidence="17">Putative Serine-threonine protein kinase, plant-type</fullName>
        <ecNumber evidence="17">2.7.11.1</ecNumber>
    </submittedName>
</protein>
<dbReference type="GO" id="GO:0051707">
    <property type="term" value="P:response to other organism"/>
    <property type="evidence" value="ECO:0007669"/>
    <property type="project" value="UniProtKB-ARBA"/>
</dbReference>
<keyword evidence="11 15" id="KW-1133">Transmembrane helix</keyword>
<keyword evidence="3" id="KW-0433">Leucine-rich repeat</keyword>
<dbReference type="EMBL" id="GHES01038282">
    <property type="protein sequence ID" value="MPA68841.1"/>
    <property type="molecule type" value="Transcribed_RNA"/>
</dbReference>
<dbReference type="PANTHER" id="PTHR27008">
    <property type="entry name" value="OS04G0122200 PROTEIN"/>
    <property type="match status" value="1"/>
</dbReference>
<dbReference type="FunFam" id="3.30.200.20:FF:000432">
    <property type="entry name" value="LRR receptor-like serine/threonine-protein kinase EFR"/>
    <property type="match status" value="1"/>
</dbReference>
<feature type="binding site" evidence="14">
    <location>
        <position position="350"/>
    </location>
    <ligand>
        <name>ATP</name>
        <dbReference type="ChEBI" id="CHEBI:30616"/>
    </ligand>
</feature>
<keyword evidence="12 15" id="KW-0472">Membrane</keyword>
<dbReference type="GO" id="GO:0004674">
    <property type="term" value="F:protein serine/threonine kinase activity"/>
    <property type="evidence" value="ECO:0007669"/>
    <property type="project" value="UniProtKB-EC"/>
</dbReference>
<dbReference type="GO" id="GO:0006952">
    <property type="term" value="P:defense response"/>
    <property type="evidence" value="ECO:0007669"/>
    <property type="project" value="UniProtKB-ARBA"/>
</dbReference>
<evidence type="ECO:0000256" key="1">
    <source>
        <dbReference type="ARBA" id="ARBA00004167"/>
    </source>
</evidence>
<keyword evidence="9 17" id="KW-0418">Kinase</keyword>
<dbReference type="Gene3D" id="3.30.200.20">
    <property type="entry name" value="Phosphorylase Kinase, domain 1"/>
    <property type="match status" value="1"/>
</dbReference>
<sequence>MGGNRIYGGIPASIGHLSGLALLNMSYNLISAEIPPELGQLEELQVLNLAGNHLSGKIPNSLGNLHKLTQIDLSGNNLLGSIPTIVEKFQNLLSMDLSNNKLNGSIPKEIFNLPSLSTYLSLSKNLLSGPLPQEVGILENVVTIDLSGNHLSGNIPNSIGNCKSLEELLMAKNMFSGNIPSTLGAVKALEILDLSSNKFSGPIPAVLQGLQTLELLNLSFNDLEGEVPSGGVFKNLSRVYLEGNPKLCLHLACDHRTRSHRRRLILVRIIIAIATISALCFVIGLLLYIRKSKAKIMPTSDFFKGQHQVVSYDELRLATGNFNQENMIGQGSFGLVYKGHLREGIAIAVKVLDIERTGSWNSFFAECMALRNVRHRNLVKLITSCSSIDFRNMEFLALVYEFMSNGSLEDWITGKRRHANGEQWNVVGRLNVAIDIACAMDYLHHECEAPVVHCDLKPSNVLLDENMTAKVGDFGLARLLIKRTGDQHSISSTNNLKGSIGYIPPG</sequence>
<evidence type="ECO:0000256" key="14">
    <source>
        <dbReference type="PROSITE-ProRule" id="PRU10141"/>
    </source>
</evidence>
<dbReference type="Pfam" id="PF00069">
    <property type="entry name" value="Pkinase"/>
    <property type="match status" value="1"/>
</dbReference>
<proteinExistence type="inferred from homology"/>
<evidence type="ECO:0000256" key="9">
    <source>
        <dbReference type="ARBA" id="ARBA00022777"/>
    </source>
</evidence>
<evidence type="ECO:0000256" key="3">
    <source>
        <dbReference type="ARBA" id="ARBA00022614"/>
    </source>
</evidence>
<dbReference type="InterPro" id="IPR025875">
    <property type="entry name" value="Leu-rich_rpt_4"/>
</dbReference>
<name>A0A5B7BLY8_DAVIN</name>
<dbReference type="SUPFAM" id="SSF56112">
    <property type="entry name" value="Protein kinase-like (PK-like)"/>
    <property type="match status" value="1"/>
</dbReference>
<dbReference type="FunFam" id="3.80.10.10:FF:000111">
    <property type="entry name" value="LRR receptor-like serine/threonine-protein kinase ERECTA"/>
    <property type="match status" value="1"/>
</dbReference>
<dbReference type="InterPro" id="IPR003591">
    <property type="entry name" value="Leu-rich_rpt_typical-subtyp"/>
</dbReference>
<dbReference type="InterPro" id="IPR017441">
    <property type="entry name" value="Protein_kinase_ATP_BS"/>
</dbReference>
<keyword evidence="8 14" id="KW-0547">Nucleotide-binding</keyword>
<keyword evidence="7" id="KW-0677">Repeat</keyword>
<dbReference type="PROSITE" id="PS50011">
    <property type="entry name" value="PROTEIN_KINASE_DOM"/>
    <property type="match status" value="1"/>
</dbReference>
<dbReference type="Gene3D" id="1.10.510.10">
    <property type="entry name" value="Transferase(Phosphotransferase) domain 1"/>
    <property type="match status" value="1"/>
</dbReference>
<evidence type="ECO:0000256" key="11">
    <source>
        <dbReference type="ARBA" id="ARBA00022989"/>
    </source>
</evidence>
<evidence type="ECO:0000313" key="17">
    <source>
        <dbReference type="EMBL" id="MPA68841.1"/>
    </source>
</evidence>
<dbReference type="InterPro" id="IPR008271">
    <property type="entry name" value="Ser/Thr_kinase_AS"/>
</dbReference>
<dbReference type="SUPFAM" id="SSF52058">
    <property type="entry name" value="L domain-like"/>
    <property type="match status" value="1"/>
</dbReference>
<evidence type="ECO:0000256" key="7">
    <source>
        <dbReference type="ARBA" id="ARBA00022737"/>
    </source>
</evidence>
<keyword evidence="6" id="KW-0732">Signal</keyword>
<comment type="similarity">
    <text evidence="2">Belongs to the RLP family.</text>
</comment>
<evidence type="ECO:0000256" key="4">
    <source>
        <dbReference type="ARBA" id="ARBA00022679"/>
    </source>
</evidence>
<dbReference type="Gene3D" id="3.80.10.10">
    <property type="entry name" value="Ribonuclease Inhibitor"/>
    <property type="match status" value="1"/>
</dbReference>
<organism evidence="17">
    <name type="scientific">Davidia involucrata</name>
    <name type="common">Dove tree</name>
    <dbReference type="NCBI Taxonomy" id="16924"/>
    <lineage>
        <taxon>Eukaryota</taxon>
        <taxon>Viridiplantae</taxon>
        <taxon>Streptophyta</taxon>
        <taxon>Embryophyta</taxon>
        <taxon>Tracheophyta</taxon>
        <taxon>Spermatophyta</taxon>
        <taxon>Magnoliopsida</taxon>
        <taxon>eudicotyledons</taxon>
        <taxon>Gunneridae</taxon>
        <taxon>Pentapetalae</taxon>
        <taxon>asterids</taxon>
        <taxon>Cornales</taxon>
        <taxon>Nyssaceae</taxon>
        <taxon>Davidia</taxon>
    </lineage>
</organism>
<dbReference type="SMART" id="SM00220">
    <property type="entry name" value="S_TKc"/>
    <property type="match status" value="1"/>
</dbReference>
<evidence type="ECO:0000256" key="15">
    <source>
        <dbReference type="SAM" id="Phobius"/>
    </source>
</evidence>
<keyword evidence="13" id="KW-0325">Glycoprotein</keyword>
<dbReference type="PROSITE" id="PS00108">
    <property type="entry name" value="PROTEIN_KINASE_ST"/>
    <property type="match status" value="1"/>
</dbReference>
<dbReference type="GO" id="GO:0005524">
    <property type="term" value="F:ATP binding"/>
    <property type="evidence" value="ECO:0007669"/>
    <property type="project" value="UniProtKB-UniRule"/>
</dbReference>
<evidence type="ECO:0000259" key="16">
    <source>
        <dbReference type="PROSITE" id="PS50011"/>
    </source>
</evidence>
<evidence type="ECO:0000256" key="12">
    <source>
        <dbReference type="ARBA" id="ARBA00023136"/>
    </source>
</evidence>
<dbReference type="InterPro" id="IPR051809">
    <property type="entry name" value="Plant_receptor-like_S/T_kinase"/>
</dbReference>
<keyword evidence="5 15" id="KW-0812">Transmembrane</keyword>
<evidence type="ECO:0000256" key="5">
    <source>
        <dbReference type="ARBA" id="ARBA00022692"/>
    </source>
</evidence>
<dbReference type="InterPro" id="IPR032675">
    <property type="entry name" value="LRR_dom_sf"/>
</dbReference>
<dbReference type="PROSITE" id="PS00107">
    <property type="entry name" value="PROTEIN_KINASE_ATP"/>
    <property type="match status" value="1"/>
</dbReference>
<dbReference type="EC" id="2.7.11.1" evidence="17"/>
<dbReference type="Pfam" id="PF12799">
    <property type="entry name" value="LRR_4"/>
    <property type="match status" value="1"/>
</dbReference>
<feature type="transmembrane region" description="Helical" evidence="15">
    <location>
        <begin position="265"/>
        <end position="289"/>
    </location>
</feature>
<evidence type="ECO:0000256" key="13">
    <source>
        <dbReference type="ARBA" id="ARBA00023180"/>
    </source>
</evidence>
<gene>
    <name evidence="17" type="ORF">Din_038282</name>
</gene>
<reference evidence="17" key="1">
    <citation type="submission" date="2019-08" db="EMBL/GenBank/DDBJ databases">
        <title>Reference gene set and small RNA set construction with multiple tissues from Davidia involucrata Baill.</title>
        <authorList>
            <person name="Yang H."/>
            <person name="Zhou C."/>
            <person name="Li G."/>
            <person name="Wang J."/>
            <person name="Gao P."/>
            <person name="Wang M."/>
            <person name="Wang R."/>
            <person name="Zhao Y."/>
        </authorList>
    </citation>
    <scope>NUCLEOTIDE SEQUENCE</scope>
    <source>
        <tissue evidence="17">Mixed with DoveR01_LX</tissue>
    </source>
</reference>
<feature type="domain" description="Protein kinase" evidence="16">
    <location>
        <begin position="322"/>
        <end position="506"/>
    </location>
</feature>
<dbReference type="PRINTS" id="PR00019">
    <property type="entry name" value="LEURICHRPT"/>
</dbReference>
<evidence type="ECO:0000256" key="2">
    <source>
        <dbReference type="ARBA" id="ARBA00009592"/>
    </source>
</evidence>
<keyword evidence="4 17" id="KW-0808">Transferase</keyword>
<dbReference type="AlphaFoldDB" id="A0A5B7BLY8"/>
<evidence type="ECO:0000256" key="10">
    <source>
        <dbReference type="ARBA" id="ARBA00022840"/>
    </source>
</evidence>
<dbReference type="GO" id="GO:0016020">
    <property type="term" value="C:membrane"/>
    <property type="evidence" value="ECO:0007669"/>
    <property type="project" value="UniProtKB-SubCell"/>
</dbReference>
<dbReference type="InterPro" id="IPR000719">
    <property type="entry name" value="Prot_kinase_dom"/>
</dbReference>